<dbReference type="GO" id="GO:0042602">
    <property type="term" value="F:riboflavin reductase (NADPH) activity"/>
    <property type="evidence" value="ECO:0007669"/>
    <property type="project" value="TreeGrafter"/>
</dbReference>
<dbReference type="Proteomes" id="UP000321058">
    <property type="component" value="Unassembled WGS sequence"/>
</dbReference>
<dbReference type="InterPro" id="IPR050268">
    <property type="entry name" value="NADH-dep_flavin_reductase"/>
</dbReference>
<dbReference type="InterPro" id="IPR012349">
    <property type="entry name" value="Split_barrel_FMN-bd"/>
</dbReference>
<evidence type="ECO:0000259" key="2">
    <source>
        <dbReference type="SMART" id="SM00903"/>
    </source>
</evidence>
<dbReference type="Pfam" id="PF01613">
    <property type="entry name" value="Flavin_Reduct"/>
    <property type="match status" value="1"/>
</dbReference>
<dbReference type="SUPFAM" id="SSF50475">
    <property type="entry name" value="FMN-binding split barrel"/>
    <property type="match status" value="1"/>
</dbReference>
<feature type="domain" description="Flavin reductase like" evidence="2">
    <location>
        <begin position="12"/>
        <end position="160"/>
    </location>
</feature>
<proteinExistence type="predicted"/>
<dbReference type="InterPro" id="IPR002563">
    <property type="entry name" value="Flavin_Rdtase-like_dom"/>
</dbReference>
<name>A0A512NP18_9HYPH</name>
<dbReference type="PANTHER" id="PTHR30466:SF1">
    <property type="entry name" value="FMN REDUCTASE (NADH) RUTF"/>
    <property type="match status" value="1"/>
</dbReference>
<evidence type="ECO:0000256" key="1">
    <source>
        <dbReference type="ARBA" id="ARBA00023002"/>
    </source>
</evidence>
<evidence type="ECO:0000313" key="4">
    <source>
        <dbReference type="Proteomes" id="UP000321058"/>
    </source>
</evidence>
<organism evidence="3 4">
    <name type="scientific">Reyranella soli</name>
    <dbReference type="NCBI Taxonomy" id="1230389"/>
    <lineage>
        <taxon>Bacteria</taxon>
        <taxon>Pseudomonadati</taxon>
        <taxon>Pseudomonadota</taxon>
        <taxon>Alphaproteobacteria</taxon>
        <taxon>Hyphomicrobiales</taxon>
        <taxon>Reyranellaceae</taxon>
        <taxon>Reyranella</taxon>
    </lineage>
</organism>
<keyword evidence="4" id="KW-1185">Reference proteome</keyword>
<sequence length="171" mass="18205">MSVDATAFKRGMRHLAASVTLITTRHRDLRGGLTATAVCSVSAEPPQLLICVNKTASAHDPIGEAGFFCVNILAPEHRKIAERFAGMDGVEGDDRFVDMGEWTTLTTGAPVLKGCPVSFDCKLVTEVAAGTHTIYLGEIVDIRLDPAAHALLYCDGAFVHGELLKKALQAA</sequence>
<accession>A0A512NP18</accession>
<dbReference type="SMART" id="SM00903">
    <property type="entry name" value="Flavin_Reduct"/>
    <property type="match status" value="1"/>
</dbReference>
<keyword evidence="1" id="KW-0560">Oxidoreductase</keyword>
<dbReference type="RefSeq" id="WP_147156033.1">
    <property type="nucleotide sequence ID" value="NZ_BKAJ01000176.1"/>
</dbReference>
<gene>
    <name evidence="3" type="ORF">RSO01_78610</name>
</gene>
<dbReference type="AlphaFoldDB" id="A0A512NP18"/>
<protein>
    <submittedName>
        <fullName evidence="3">FMN reductase</fullName>
    </submittedName>
</protein>
<comment type="caution">
    <text evidence="3">The sequence shown here is derived from an EMBL/GenBank/DDBJ whole genome shotgun (WGS) entry which is preliminary data.</text>
</comment>
<dbReference type="PANTHER" id="PTHR30466">
    <property type="entry name" value="FLAVIN REDUCTASE"/>
    <property type="match status" value="1"/>
</dbReference>
<reference evidence="3 4" key="1">
    <citation type="submission" date="2019-07" db="EMBL/GenBank/DDBJ databases">
        <title>Whole genome shotgun sequence of Reyranella soli NBRC 108950.</title>
        <authorList>
            <person name="Hosoyama A."/>
            <person name="Uohara A."/>
            <person name="Ohji S."/>
            <person name="Ichikawa N."/>
        </authorList>
    </citation>
    <scope>NUCLEOTIDE SEQUENCE [LARGE SCALE GENOMIC DNA]</scope>
    <source>
        <strain evidence="3 4">NBRC 108950</strain>
    </source>
</reference>
<dbReference type="OrthoDB" id="9789254at2"/>
<dbReference type="EMBL" id="BKAJ01000176">
    <property type="protein sequence ID" value="GEP60695.1"/>
    <property type="molecule type" value="Genomic_DNA"/>
</dbReference>
<dbReference type="GO" id="GO:0010181">
    <property type="term" value="F:FMN binding"/>
    <property type="evidence" value="ECO:0007669"/>
    <property type="project" value="InterPro"/>
</dbReference>
<dbReference type="Gene3D" id="2.30.110.10">
    <property type="entry name" value="Electron Transport, Fmn-binding Protein, Chain A"/>
    <property type="match status" value="1"/>
</dbReference>
<evidence type="ECO:0000313" key="3">
    <source>
        <dbReference type="EMBL" id="GEP60695.1"/>
    </source>
</evidence>